<keyword evidence="2" id="KW-0812">Transmembrane</keyword>
<feature type="transmembrane region" description="Helical" evidence="2">
    <location>
        <begin position="251"/>
        <end position="270"/>
    </location>
</feature>
<proteinExistence type="predicted"/>
<keyword evidence="2" id="KW-1133">Transmembrane helix</keyword>
<gene>
    <name evidence="5" type="ORF">AWH49_15630</name>
</gene>
<evidence type="ECO:0000256" key="2">
    <source>
        <dbReference type="SAM" id="Phobius"/>
    </source>
</evidence>
<evidence type="ECO:0000259" key="4">
    <source>
        <dbReference type="Pfam" id="PF09972"/>
    </source>
</evidence>
<evidence type="ECO:0000313" key="5">
    <source>
        <dbReference type="EMBL" id="OAH60565.1"/>
    </source>
</evidence>
<evidence type="ECO:0000313" key="6">
    <source>
        <dbReference type="Proteomes" id="UP000076935"/>
    </source>
</evidence>
<dbReference type="EMBL" id="LQWY01000036">
    <property type="protein sequence ID" value="OAH60565.1"/>
    <property type="molecule type" value="Genomic_DNA"/>
</dbReference>
<feature type="transmembrane region" description="Helical" evidence="2">
    <location>
        <begin position="449"/>
        <end position="467"/>
    </location>
</feature>
<feature type="transmembrane region" description="Helical" evidence="2">
    <location>
        <begin position="497"/>
        <end position="518"/>
    </location>
</feature>
<sequence>MKKQLAFFVLFLFLFAPSVHARSYSMDEVNIRTWIQPDGDVLVNEIFHYTFNGDYERVRRSIHKVGHDGVEYFEAYELTNTSAEPGFVSQNDLRALPVEQEDNTFYAALPTANTSKSVFYIYELKNAVHSYDTYSDLTIPFFGTDGNHDETLENVTIDIVFPEEIEPSQYYAFFHDRLGMVEEKGSEVVRFTTPASMLYSLTEVRVLFPSSMMTGQTKRAEPMTITEAVDAENTLAQSFYKKEEQKDNLEILLMVLSAAVFAGAIAVMFVRFHGGRSDSSSLIHHDPLYLYMIDRAGKTDHYAFLAGLYSLVEKGFASVQVSRTHGRFYKDPDSPNNTLHFTLTGDRKRLSDCEKKLVMIFFKRRNTFTVHDLAGATKNEKTRNTTLRNYQKKVQTFKQREQEWVDNVIDEMKEDGVMSDRLPRFLKGWVLLAVFGLMLYTYVIDSLEMSTMIVYGTIGLVLMITIWRKPKKRWPAPIFFTGSALGAAMLYDVDAALWLVLFILLSAVLYFLTPRFLLSSEAAVVKADSRQFRIQRNMPNSDIEKWTVRSLILRAKKPVSHKMLDTELAAVAPLTFLILSDEEPVRYVSETWKWSIPRGSSSSSSDSGGDFFGDSGSGGDSGGGDGGGGD</sequence>
<feature type="signal peptide" evidence="3">
    <location>
        <begin position="1"/>
        <end position="21"/>
    </location>
</feature>
<dbReference type="AlphaFoldDB" id="A0A177L5N4"/>
<evidence type="ECO:0000256" key="1">
    <source>
        <dbReference type="SAM" id="MobiDB-lite"/>
    </source>
</evidence>
<dbReference type="STRING" id="29332.AWH48_17595"/>
<feature type="compositionally biased region" description="Gly residues" evidence="1">
    <location>
        <begin position="615"/>
        <end position="630"/>
    </location>
</feature>
<feature type="domain" description="DUF2207" evidence="4">
    <location>
        <begin position="26"/>
        <end position="208"/>
    </location>
</feature>
<evidence type="ECO:0000256" key="3">
    <source>
        <dbReference type="SAM" id="SignalP"/>
    </source>
</evidence>
<keyword evidence="6" id="KW-1185">Reference proteome</keyword>
<keyword evidence="2" id="KW-0472">Membrane</keyword>
<dbReference type="Proteomes" id="UP000076935">
    <property type="component" value="Unassembled WGS sequence"/>
</dbReference>
<dbReference type="InterPro" id="IPR018702">
    <property type="entry name" value="DUF2207"/>
</dbReference>
<organism evidence="5 6">
    <name type="scientific">Domibacillus aminovorans</name>
    <dbReference type="NCBI Taxonomy" id="29332"/>
    <lineage>
        <taxon>Bacteria</taxon>
        <taxon>Bacillati</taxon>
        <taxon>Bacillota</taxon>
        <taxon>Bacilli</taxon>
        <taxon>Bacillales</taxon>
        <taxon>Bacillaceae</taxon>
        <taxon>Domibacillus</taxon>
    </lineage>
</organism>
<accession>A0A177L5N4</accession>
<feature type="transmembrane region" description="Helical" evidence="2">
    <location>
        <begin position="474"/>
        <end position="491"/>
    </location>
</feature>
<dbReference type="RefSeq" id="WP_063965976.1">
    <property type="nucleotide sequence ID" value="NZ_JBCNAN010000011.1"/>
</dbReference>
<feature type="compositionally biased region" description="Low complexity" evidence="1">
    <location>
        <begin position="599"/>
        <end position="614"/>
    </location>
</feature>
<protein>
    <recommendedName>
        <fullName evidence="4">DUF2207 domain-containing protein</fullName>
    </recommendedName>
</protein>
<reference evidence="5 6" key="1">
    <citation type="submission" date="2016-01" db="EMBL/GenBank/DDBJ databases">
        <title>Investigation of taxonomic status of Bacillus aminovorans.</title>
        <authorList>
            <person name="Verma A."/>
            <person name="Pal Y."/>
            <person name="Krishnamurthi S."/>
        </authorList>
    </citation>
    <scope>NUCLEOTIDE SEQUENCE [LARGE SCALE GENOMIC DNA]</scope>
    <source>
        <strain evidence="5 6">DSM 1314</strain>
    </source>
</reference>
<feature type="transmembrane region" description="Helical" evidence="2">
    <location>
        <begin position="425"/>
        <end position="443"/>
    </location>
</feature>
<name>A0A177L5N4_9BACI</name>
<comment type="caution">
    <text evidence="5">The sequence shown here is derived from an EMBL/GenBank/DDBJ whole genome shotgun (WGS) entry which is preliminary data.</text>
</comment>
<feature type="chain" id="PRO_5008066638" description="DUF2207 domain-containing protein" evidence="3">
    <location>
        <begin position="22"/>
        <end position="630"/>
    </location>
</feature>
<dbReference type="Pfam" id="PF09972">
    <property type="entry name" value="DUF2207"/>
    <property type="match status" value="1"/>
</dbReference>
<feature type="region of interest" description="Disordered" evidence="1">
    <location>
        <begin position="595"/>
        <end position="630"/>
    </location>
</feature>
<keyword evidence="3" id="KW-0732">Signal</keyword>